<evidence type="ECO:0000313" key="1">
    <source>
        <dbReference type="EMBL" id="UOO89104.1"/>
    </source>
</evidence>
<dbReference type="RefSeq" id="WP_234333063.1">
    <property type="nucleotide sequence ID" value="NZ_CABKVG010000010.1"/>
</dbReference>
<gene>
    <name evidence="1" type="ORF">LVJ82_16935</name>
</gene>
<evidence type="ECO:0000313" key="2">
    <source>
        <dbReference type="Proteomes" id="UP000832011"/>
    </source>
</evidence>
<dbReference type="InterPro" id="IPR038202">
    <property type="entry name" value="Cro_sf"/>
</dbReference>
<protein>
    <submittedName>
        <fullName evidence="1">Cro/CI family transcriptional regulator</fullName>
    </submittedName>
</protein>
<organism evidence="1 2">
    <name type="scientific">Vitreoscilla massiliensis</name>
    <dbReference type="NCBI Taxonomy" id="1689272"/>
    <lineage>
        <taxon>Bacteria</taxon>
        <taxon>Pseudomonadati</taxon>
        <taxon>Pseudomonadota</taxon>
        <taxon>Betaproteobacteria</taxon>
        <taxon>Neisseriales</taxon>
        <taxon>Neisseriaceae</taxon>
        <taxon>Vitreoscilla</taxon>
    </lineage>
</organism>
<proteinExistence type="predicted"/>
<name>A0ABY4E1H4_9NEIS</name>
<reference evidence="1 2" key="1">
    <citation type="journal article" date="2022" name="Res Sq">
        <title>Evolution of multicellular longitudinally dividing oral cavity symbionts (Neisseriaceae).</title>
        <authorList>
            <person name="Nyongesa S."/>
            <person name="Weber P."/>
            <person name="Bernet E."/>
            <person name="Pullido F."/>
            <person name="Nieckarz M."/>
            <person name="Delaby M."/>
            <person name="Nieves C."/>
            <person name="Viehboeck T."/>
            <person name="Krause N."/>
            <person name="Rivera-Millot A."/>
            <person name="Nakamura A."/>
            <person name="Vischer N."/>
            <person name="VanNieuwenhze M."/>
            <person name="Brun Y."/>
            <person name="Cava F."/>
            <person name="Bulgheresi S."/>
            <person name="Veyrier F."/>
        </authorList>
    </citation>
    <scope>NUCLEOTIDE SEQUENCE [LARGE SCALE GENOMIC DNA]</scope>
    <source>
        <strain evidence="1 2">SN4</strain>
    </source>
</reference>
<dbReference type="SUPFAM" id="SSF47413">
    <property type="entry name" value="lambda repressor-like DNA-binding domains"/>
    <property type="match status" value="1"/>
</dbReference>
<dbReference type="Gene3D" id="3.30.240.10">
    <property type="entry name" value="CRO Repressor"/>
    <property type="match status" value="1"/>
</dbReference>
<dbReference type="Pfam" id="PF09048">
    <property type="entry name" value="Cro"/>
    <property type="match status" value="1"/>
</dbReference>
<sequence>MDKIIKVALPDFALEHGQNNAAKALGVTQGAICRAIKSGRNIQVTIENGVIKAEELRPFPNQPRDLP</sequence>
<dbReference type="InterPro" id="IPR000655">
    <property type="entry name" value="Cro-like"/>
</dbReference>
<dbReference type="InterPro" id="IPR010982">
    <property type="entry name" value="Lambda_DNA-bd_dom_sf"/>
</dbReference>
<dbReference type="EMBL" id="CP091511">
    <property type="protein sequence ID" value="UOO89104.1"/>
    <property type="molecule type" value="Genomic_DNA"/>
</dbReference>
<dbReference type="Proteomes" id="UP000832011">
    <property type="component" value="Chromosome"/>
</dbReference>
<keyword evidence="2" id="KW-1185">Reference proteome</keyword>
<dbReference type="PIRSF" id="PIRSF003217">
    <property type="entry name" value="Cro_protein"/>
    <property type="match status" value="1"/>
</dbReference>
<accession>A0ABY4E1H4</accession>